<dbReference type="RefSeq" id="WP_074612911.1">
    <property type="nucleotide sequence ID" value="NZ_FNGY01000017.1"/>
</dbReference>
<dbReference type="Proteomes" id="UP000183200">
    <property type="component" value="Unassembled WGS sequence"/>
</dbReference>
<evidence type="ECO:0000256" key="2">
    <source>
        <dbReference type="ARBA" id="ARBA00022448"/>
    </source>
</evidence>
<comment type="similarity">
    <text evidence="10 11">Belongs to the TonB-dependent receptor family.</text>
</comment>
<dbReference type="Pfam" id="PF00593">
    <property type="entry name" value="TonB_dep_Rec_b-barrel"/>
    <property type="match status" value="1"/>
</dbReference>
<sequence length="800" mass="90065">MQIKKILLTGILCACIFCGQAQKLIKSSIKGKVSDEQREGIPFATIRLLPANKTVATDQQGNYELQDLSPGSYTIQISVVGFKKIDQKIVLKESETRALNFSLKGSQNELKDVAINGKTKATKIKESGYAVNVIETKQYANTNSDINQVLSRSTGVKIREQGGLGSDYSFSINGLSGNHVKFFIDGIPLESYGSGMSFNNIPINIAERIEVYKGVVPPYLGSDALGGAVNIVTNRDRGKSLDVSYSYGSFNTHRTAVSGSYTHPKSGIKINVNSYYNYSDNSYKMRSYPKANVYLQVPSKDKSGFDTLSSARRFHNDYQSYMGQVELGVADKKWADIAVFGLTYNNVKNERQTGATQEKIYGNVDANSHSIVPSFRYRKNRIFVDGLSATVFANMSISKEVRTDTSSFFSYRWNGKPDELPNPKYPNRGEMGNKSILHYNNNNALVQLNLNYQLSEQHLFNLNYNLNSASREGYDEIDPYNQTYNKTNRVNKTVLGLNYQQNFFNNKLTNSFFGKYFGFSGRPDANKPAETAEYYGYGLASTYKITEELGIKASYEHAYRLPGMVELFGNGLDVIGNSELKPENSDNFNLGFFFGKTIGKHRFSADGSVFYRNAKDYIISRPYSNSQGAYSESANEGGIKIKGADFELKYTYGDLLSALVNMSYYDAVDRERYVKGTNREKITYGSRTPNEPWLYGNTDVSLGKSNVFGKKGNRIQFNWYMQFVNDYSLSWSKLGDAKTKDYIPAQWIQNIALTYSLKNGRYNITGEARNLTDQIAYDVFKQQKPGRAFFLKLRYNINSF</sequence>
<evidence type="ECO:0000259" key="13">
    <source>
        <dbReference type="Pfam" id="PF07715"/>
    </source>
</evidence>
<evidence type="ECO:0000256" key="3">
    <source>
        <dbReference type="ARBA" id="ARBA00022452"/>
    </source>
</evidence>
<dbReference type="GO" id="GO:0044718">
    <property type="term" value="P:siderophore transmembrane transport"/>
    <property type="evidence" value="ECO:0007669"/>
    <property type="project" value="TreeGrafter"/>
</dbReference>
<dbReference type="Pfam" id="PF13715">
    <property type="entry name" value="CarbopepD_reg_2"/>
    <property type="match status" value="1"/>
</dbReference>
<evidence type="ECO:0000256" key="9">
    <source>
        <dbReference type="ARBA" id="ARBA00023237"/>
    </source>
</evidence>
<name>A0A1H0KYX3_9SPHI</name>
<evidence type="ECO:0000256" key="4">
    <source>
        <dbReference type="ARBA" id="ARBA00022692"/>
    </source>
</evidence>
<dbReference type="GO" id="GO:0009279">
    <property type="term" value="C:cell outer membrane"/>
    <property type="evidence" value="ECO:0007669"/>
    <property type="project" value="UniProtKB-SubCell"/>
</dbReference>
<evidence type="ECO:0000313" key="15">
    <source>
        <dbReference type="Proteomes" id="UP000183200"/>
    </source>
</evidence>
<dbReference type="InterPro" id="IPR039426">
    <property type="entry name" value="TonB-dep_rcpt-like"/>
</dbReference>
<dbReference type="PROSITE" id="PS52016">
    <property type="entry name" value="TONB_DEPENDENT_REC_3"/>
    <property type="match status" value="1"/>
</dbReference>
<keyword evidence="4 10" id="KW-0812">Transmembrane</keyword>
<dbReference type="OrthoDB" id="9812892at2"/>
<keyword evidence="3 10" id="KW-1134">Transmembrane beta strand</keyword>
<feature type="domain" description="TonB-dependent receptor plug" evidence="13">
    <location>
        <begin position="124"/>
        <end position="228"/>
    </location>
</feature>
<dbReference type="SUPFAM" id="SSF56935">
    <property type="entry name" value="Porins"/>
    <property type="match status" value="1"/>
</dbReference>
<evidence type="ECO:0000259" key="12">
    <source>
        <dbReference type="Pfam" id="PF00593"/>
    </source>
</evidence>
<dbReference type="Gene3D" id="2.40.170.20">
    <property type="entry name" value="TonB-dependent receptor, beta-barrel domain"/>
    <property type="match status" value="1"/>
</dbReference>
<evidence type="ECO:0000256" key="1">
    <source>
        <dbReference type="ARBA" id="ARBA00004571"/>
    </source>
</evidence>
<dbReference type="Pfam" id="PF07715">
    <property type="entry name" value="Plug"/>
    <property type="match status" value="1"/>
</dbReference>
<comment type="subcellular location">
    <subcellularLocation>
        <location evidence="1 10">Cell outer membrane</location>
        <topology evidence="1 10">Multi-pass membrane protein</topology>
    </subcellularLocation>
</comment>
<dbReference type="SUPFAM" id="SSF49464">
    <property type="entry name" value="Carboxypeptidase regulatory domain-like"/>
    <property type="match status" value="1"/>
</dbReference>
<dbReference type="GO" id="GO:0015344">
    <property type="term" value="F:siderophore uptake transmembrane transporter activity"/>
    <property type="evidence" value="ECO:0007669"/>
    <property type="project" value="TreeGrafter"/>
</dbReference>
<evidence type="ECO:0000256" key="5">
    <source>
        <dbReference type="ARBA" id="ARBA00022729"/>
    </source>
</evidence>
<gene>
    <name evidence="14" type="ORF">SAMN05421820_1176</name>
</gene>
<proteinExistence type="inferred from homology"/>
<keyword evidence="7 10" id="KW-0472">Membrane</keyword>
<dbReference type="EMBL" id="FNGY01000017">
    <property type="protein sequence ID" value="SDO61149.1"/>
    <property type="molecule type" value="Genomic_DNA"/>
</dbReference>
<dbReference type="InterPro" id="IPR008969">
    <property type="entry name" value="CarboxyPept-like_regulatory"/>
</dbReference>
<organism evidence="14 15">
    <name type="scientific">Pedobacter steynii</name>
    <dbReference type="NCBI Taxonomy" id="430522"/>
    <lineage>
        <taxon>Bacteria</taxon>
        <taxon>Pseudomonadati</taxon>
        <taxon>Bacteroidota</taxon>
        <taxon>Sphingobacteriia</taxon>
        <taxon>Sphingobacteriales</taxon>
        <taxon>Sphingobacteriaceae</taxon>
        <taxon>Pedobacter</taxon>
    </lineage>
</organism>
<dbReference type="PANTHER" id="PTHR30069:SF29">
    <property type="entry name" value="HEMOGLOBIN AND HEMOGLOBIN-HAPTOGLOBIN-BINDING PROTEIN 1-RELATED"/>
    <property type="match status" value="1"/>
</dbReference>
<reference evidence="15" key="1">
    <citation type="submission" date="2016-10" db="EMBL/GenBank/DDBJ databases">
        <authorList>
            <person name="Varghese N."/>
            <person name="Submissions S."/>
        </authorList>
    </citation>
    <scope>NUCLEOTIDE SEQUENCE [LARGE SCALE GENOMIC DNA]</scope>
    <source>
        <strain evidence="15">DSM 19110</strain>
    </source>
</reference>
<evidence type="ECO:0000313" key="14">
    <source>
        <dbReference type="EMBL" id="SDO61149.1"/>
    </source>
</evidence>
<keyword evidence="8 14" id="KW-0675">Receptor</keyword>
<dbReference type="PANTHER" id="PTHR30069">
    <property type="entry name" value="TONB-DEPENDENT OUTER MEMBRANE RECEPTOR"/>
    <property type="match status" value="1"/>
</dbReference>
<feature type="domain" description="TonB-dependent receptor-like beta-barrel" evidence="12">
    <location>
        <begin position="409"/>
        <end position="771"/>
    </location>
</feature>
<keyword evidence="9 10" id="KW-0998">Cell outer membrane</keyword>
<accession>A0A1H0KYX3</accession>
<dbReference type="InterPro" id="IPR000531">
    <property type="entry name" value="Beta-barrel_TonB"/>
</dbReference>
<keyword evidence="2 10" id="KW-0813">Transport</keyword>
<dbReference type="Gene3D" id="2.170.130.10">
    <property type="entry name" value="TonB-dependent receptor, plug domain"/>
    <property type="match status" value="1"/>
</dbReference>
<dbReference type="InterPro" id="IPR037066">
    <property type="entry name" value="Plug_dom_sf"/>
</dbReference>
<evidence type="ECO:0000256" key="11">
    <source>
        <dbReference type="RuleBase" id="RU003357"/>
    </source>
</evidence>
<keyword evidence="6 11" id="KW-0798">TonB box</keyword>
<dbReference type="InterPro" id="IPR036942">
    <property type="entry name" value="Beta-barrel_TonB_sf"/>
</dbReference>
<evidence type="ECO:0000256" key="7">
    <source>
        <dbReference type="ARBA" id="ARBA00023136"/>
    </source>
</evidence>
<dbReference type="InterPro" id="IPR012910">
    <property type="entry name" value="Plug_dom"/>
</dbReference>
<protein>
    <submittedName>
        <fullName evidence="14">Outer membrane cobalamin receptor protein</fullName>
    </submittedName>
</protein>
<evidence type="ECO:0000256" key="10">
    <source>
        <dbReference type="PROSITE-ProRule" id="PRU01360"/>
    </source>
</evidence>
<dbReference type="Gene3D" id="2.60.40.1120">
    <property type="entry name" value="Carboxypeptidase-like, regulatory domain"/>
    <property type="match status" value="1"/>
</dbReference>
<evidence type="ECO:0000256" key="6">
    <source>
        <dbReference type="ARBA" id="ARBA00023077"/>
    </source>
</evidence>
<evidence type="ECO:0000256" key="8">
    <source>
        <dbReference type="ARBA" id="ARBA00023170"/>
    </source>
</evidence>
<dbReference type="AlphaFoldDB" id="A0A1H0KYX3"/>
<keyword evidence="5" id="KW-0732">Signal</keyword>
<keyword evidence="15" id="KW-1185">Reference proteome</keyword>